<dbReference type="OrthoDB" id="9802919at2"/>
<evidence type="ECO:0000256" key="7">
    <source>
        <dbReference type="RuleBase" id="RU362042"/>
    </source>
</evidence>
<comment type="catalytic activity">
    <reaction evidence="1 7">
        <text>Cleavage of hydrophobic, N-terminal signal or leader sequences from secreted and periplasmic proteins.</text>
        <dbReference type="EC" id="3.4.21.89"/>
    </reaction>
</comment>
<comment type="similarity">
    <text evidence="2 7">Belongs to the peptidase S26 family.</text>
</comment>
<evidence type="ECO:0000256" key="1">
    <source>
        <dbReference type="ARBA" id="ARBA00000677"/>
    </source>
</evidence>
<dbReference type="InterPro" id="IPR019533">
    <property type="entry name" value="Peptidase_S26"/>
</dbReference>
<keyword evidence="5 7" id="KW-0378">Hydrolase</keyword>
<dbReference type="SUPFAM" id="SSF51306">
    <property type="entry name" value="LexA/Signal peptidase"/>
    <property type="match status" value="1"/>
</dbReference>
<dbReference type="STRING" id="111105.HR09_01315"/>
<dbReference type="Gene3D" id="2.10.109.10">
    <property type="entry name" value="Umud Fragment, subunit A"/>
    <property type="match status" value="2"/>
</dbReference>
<dbReference type="InterPro" id="IPR000223">
    <property type="entry name" value="Pept_S26A_signal_pept_1"/>
</dbReference>
<feature type="active site" evidence="6">
    <location>
        <position position="97"/>
    </location>
</feature>
<evidence type="ECO:0000256" key="5">
    <source>
        <dbReference type="ARBA" id="ARBA00022801"/>
    </source>
</evidence>
<evidence type="ECO:0000256" key="2">
    <source>
        <dbReference type="ARBA" id="ARBA00009370"/>
    </source>
</evidence>
<feature type="transmembrane region" description="Helical" evidence="7">
    <location>
        <begin position="20"/>
        <end position="46"/>
    </location>
</feature>
<feature type="active site" evidence="6">
    <location>
        <position position="218"/>
    </location>
</feature>
<feature type="transmembrane region" description="Helical" evidence="7">
    <location>
        <begin position="66"/>
        <end position="88"/>
    </location>
</feature>
<evidence type="ECO:0000313" key="9">
    <source>
        <dbReference type="EMBL" id="KGN85448.1"/>
    </source>
</evidence>
<dbReference type="EMBL" id="JRAI01000055">
    <property type="protein sequence ID" value="KGN85448.1"/>
    <property type="molecule type" value="Genomic_DNA"/>
</dbReference>
<dbReference type="Pfam" id="PF10502">
    <property type="entry name" value="Peptidase_S26"/>
    <property type="match status" value="2"/>
</dbReference>
<name>A0A0A2F365_9PORP</name>
<organism evidence="9 10">
    <name type="scientific">Porphyromonas gulae</name>
    <dbReference type="NCBI Taxonomy" id="111105"/>
    <lineage>
        <taxon>Bacteria</taxon>
        <taxon>Pseudomonadati</taxon>
        <taxon>Bacteroidota</taxon>
        <taxon>Bacteroidia</taxon>
        <taxon>Bacteroidales</taxon>
        <taxon>Porphyromonadaceae</taxon>
        <taxon>Porphyromonas</taxon>
    </lineage>
</organism>
<dbReference type="PANTHER" id="PTHR43390:SF1">
    <property type="entry name" value="CHLOROPLAST PROCESSING PEPTIDASE"/>
    <property type="match status" value="1"/>
</dbReference>
<protein>
    <recommendedName>
        <fullName evidence="4 7">Signal peptidase I</fullName>
        <ecNumber evidence="3 7">3.4.21.89</ecNumber>
    </recommendedName>
</protein>
<feature type="domain" description="Peptidase S26" evidence="8">
    <location>
        <begin position="403"/>
        <end position="439"/>
    </location>
</feature>
<comment type="caution">
    <text evidence="7">Lacks conserved residue(s) required for the propagation of feature annotation.</text>
</comment>
<evidence type="ECO:0000259" key="8">
    <source>
        <dbReference type="Pfam" id="PF10502"/>
    </source>
</evidence>
<evidence type="ECO:0000313" key="10">
    <source>
        <dbReference type="Proteomes" id="UP000030130"/>
    </source>
</evidence>
<gene>
    <name evidence="9" type="ORF">HR08_06015</name>
</gene>
<dbReference type="CDD" id="cd06530">
    <property type="entry name" value="S26_SPase_I"/>
    <property type="match status" value="2"/>
</dbReference>
<sequence>MTFHWKDLTPWRRIKGVAITILYLLFCIWAGPFWLIFLPLIVDYYFFHIIKWGWYKNIRNKRLRIICSWVADIIYCVVAVTFIFAFLFQNFAIPTSSLEKTLLIGDYLFVSKLSYGPRSPMTPLGVPLTHNTMPLTGGKSFSDKPLLPYKRLKGFGRVQEGDLVVFNFPAGDTVAVKQPNPDYYMWKKLVGREELWSNPDFYGEIVYRPVDRRDHYVKRCVGMPGQELSIKDNQIYIDGKQQRNPRNMQLNYLVRMSREMSVDLIDELGINYDDVRAASSEELAASSGSNLIDSASNQPQIIYHLPLTGGMLDKLRAEPSFVKAVVEPTPIGPLYPLEYETGWTRDNYGPILIPAKGMTVRLTPLNLALYSRCIRNFEGNKLVQKADGTVLINDRPADSYTFKMDYYFMMGDNRHNSADSRYWGFVPEDHIVGKPVFIWLSLNKDKKSLFGGKIRFGRMMRTVNAD</sequence>
<accession>A0A0A2F365</accession>
<dbReference type="PANTHER" id="PTHR43390">
    <property type="entry name" value="SIGNAL PEPTIDASE I"/>
    <property type="match status" value="1"/>
</dbReference>
<comment type="subcellular location">
    <subcellularLocation>
        <location evidence="7">Membrane</location>
        <topology evidence="7">Single-pass type II membrane protein</topology>
    </subcellularLocation>
</comment>
<feature type="domain" description="Peptidase S26" evidence="8">
    <location>
        <begin position="68"/>
        <end position="249"/>
    </location>
</feature>
<dbReference type="GO" id="GO:0016020">
    <property type="term" value="C:membrane"/>
    <property type="evidence" value="ECO:0007669"/>
    <property type="project" value="UniProtKB-SubCell"/>
</dbReference>
<keyword evidence="7" id="KW-1133">Transmembrane helix</keyword>
<dbReference type="GO" id="GO:0006465">
    <property type="term" value="P:signal peptide processing"/>
    <property type="evidence" value="ECO:0007669"/>
    <property type="project" value="InterPro"/>
</dbReference>
<proteinExistence type="inferred from homology"/>
<dbReference type="Proteomes" id="UP000030130">
    <property type="component" value="Unassembled WGS sequence"/>
</dbReference>
<dbReference type="AlphaFoldDB" id="A0A0A2F365"/>
<evidence type="ECO:0000256" key="4">
    <source>
        <dbReference type="ARBA" id="ARBA00019232"/>
    </source>
</evidence>
<keyword evidence="7" id="KW-0645">Protease</keyword>
<dbReference type="RefSeq" id="WP_039421103.1">
    <property type="nucleotide sequence ID" value="NZ_JRAI01000055.1"/>
</dbReference>
<dbReference type="GO" id="GO:0009003">
    <property type="term" value="F:signal peptidase activity"/>
    <property type="evidence" value="ECO:0007669"/>
    <property type="project" value="UniProtKB-EC"/>
</dbReference>
<evidence type="ECO:0000256" key="3">
    <source>
        <dbReference type="ARBA" id="ARBA00013208"/>
    </source>
</evidence>
<dbReference type="NCBIfam" id="TIGR02227">
    <property type="entry name" value="sigpep_I_bact"/>
    <property type="match status" value="2"/>
</dbReference>
<dbReference type="InterPro" id="IPR019758">
    <property type="entry name" value="Pept_S26A_signal_pept_1_CS"/>
</dbReference>
<dbReference type="InterPro" id="IPR036286">
    <property type="entry name" value="LexA/Signal_pep-like_sf"/>
</dbReference>
<keyword evidence="7" id="KW-0812">Transmembrane</keyword>
<dbReference type="GO" id="GO:0004252">
    <property type="term" value="F:serine-type endopeptidase activity"/>
    <property type="evidence" value="ECO:0007669"/>
    <property type="project" value="InterPro"/>
</dbReference>
<dbReference type="EC" id="3.4.21.89" evidence="3 7"/>
<reference evidence="9 10" key="1">
    <citation type="submission" date="2014-08" db="EMBL/GenBank/DDBJ databases">
        <title>Porphyromonas gulae strain:COT-052_OH1451 Genome sequencing.</title>
        <authorList>
            <person name="Wallis C."/>
            <person name="Deusch O."/>
            <person name="O'Flynn C."/>
            <person name="Davis I."/>
            <person name="Jospin G."/>
            <person name="Darling A.E."/>
            <person name="Coil D.A."/>
            <person name="Alexiev A."/>
            <person name="Horsfall A."/>
            <person name="Kirkwood N."/>
            <person name="Harris S."/>
            <person name="Eisen J.A."/>
        </authorList>
    </citation>
    <scope>NUCLEOTIDE SEQUENCE [LARGE SCALE GENOMIC DNA]</scope>
    <source>
        <strain evidence="10">COT-052 OH1451</strain>
    </source>
</reference>
<evidence type="ECO:0000256" key="6">
    <source>
        <dbReference type="PIRSR" id="PIRSR600223-1"/>
    </source>
</evidence>
<keyword evidence="7" id="KW-0472">Membrane</keyword>
<dbReference type="PRINTS" id="PR00727">
    <property type="entry name" value="LEADERPTASE"/>
</dbReference>
<dbReference type="PROSITE" id="PS00761">
    <property type="entry name" value="SPASE_I_3"/>
    <property type="match status" value="1"/>
</dbReference>
<comment type="caution">
    <text evidence="9">The sequence shown here is derived from an EMBL/GenBank/DDBJ whole genome shotgun (WGS) entry which is preliminary data.</text>
</comment>
<dbReference type="eggNOG" id="COG0681">
    <property type="taxonomic scope" value="Bacteria"/>
</dbReference>